<evidence type="ECO:0000313" key="1">
    <source>
        <dbReference type="EMBL" id="RWR97644.1"/>
    </source>
</evidence>
<protein>
    <submittedName>
        <fullName evidence="1">Uncharacterized protein</fullName>
    </submittedName>
</protein>
<proteinExistence type="predicted"/>
<sequence length="127" mass="14686">MQVPAMVVQPRRTNLVWVLSKPQALIFHQAVVGHLRFIEHIGSEKFHALHFEEVVSKWNINTLIFWYMASKQDSRFDSEDLVIFKLQEMASECMRKGDEHGVGGGRLFGGKLFSLLLCRRKKKEGML</sequence>
<organism evidence="1 2">
    <name type="scientific">Cinnamomum micranthum f. kanehirae</name>
    <dbReference type="NCBI Taxonomy" id="337451"/>
    <lineage>
        <taxon>Eukaryota</taxon>
        <taxon>Viridiplantae</taxon>
        <taxon>Streptophyta</taxon>
        <taxon>Embryophyta</taxon>
        <taxon>Tracheophyta</taxon>
        <taxon>Spermatophyta</taxon>
        <taxon>Magnoliopsida</taxon>
        <taxon>Magnoliidae</taxon>
        <taxon>Laurales</taxon>
        <taxon>Lauraceae</taxon>
        <taxon>Cinnamomum</taxon>
    </lineage>
</organism>
<keyword evidence="2" id="KW-1185">Reference proteome</keyword>
<gene>
    <name evidence="1" type="ORF">CKAN_02708900</name>
</gene>
<dbReference type="Proteomes" id="UP000283530">
    <property type="component" value="Unassembled WGS sequence"/>
</dbReference>
<evidence type="ECO:0000313" key="2">
    <source>
        <dbReference type="Proteomes" id="UP000283530"/>
    </source>
</evidence>
<name>A0A3S3RA29_9MAGN</name>
<accession>A0A3S3RA29</accession>
<dbReference type="AlphaFoldDB" id="A0A3S3RA29"/>
<reference evidence="1 2" key="1">
    <citation type="journal article" date="2019" name="Nat. Plants">
        <title>Stout camphor tree genome fills gaps in understanding of flowering plant genome evolution.</title>
        <authorList>
            <person name="Chaw S.M."/>
            <person name="Liu Y.C."/>
            <person name="Wu Y.W."/>
            <person name="Wang H.Y."/>
            <person name="Lin C.I."/>
            <person name="Wu C.S."/>
            <person name="Ke H.M."/>
            <person name="Chang L.Y."/>
            <person name="Hsu C.Y."/>
            <person name="Yang H.T."/>
            <person name="Sudianto E."/>
            <person name="Hsu M.H."/>
            <person name="Wu K.P."/>
            <person name="Wang L.N."/>
            <person name="Leebens-Mack J.H."/>
            <person name="Tsai I.J."/>
        </authorList>
    </citation>
    <scope>NUCLEOTIDE SEQUENCE [LARGE SCALE GENOMIC DNA]</scope>
    <source>
        <strain evidence="2">cv. Chaw 1501</strain>
        <tissue evidence="1">Young leaves</tissue>
    </source>
</reference>
<dbReference type="EMBL" id="QPKB01000014">
    <property type="protein sequence ID" value="RWR97644.1"/>
    <property type="molecule type" value="Genomic_DNA"/>
</dbReference>
<comment type="caution">
    <text evidence="1">The sequence shown here is derived from an EMBL/GenBank/DDBJ whole genome shotgun (WGS) entry which is preliminary data.</text>
</comment>